<evidence type="ECO:0000313" key="11">
    <source>
        <dbReference type="EMBL" id="OGZ37281.1"/>
    </source>
</evidence>
<dbReference type="InterPro" id="IPR018260">
    <property type="entry name" value="Ribosomal_uL22_CS"/>
</dbReference>
<dbReference type="GO" id="GO:0015934">
    <property type="term" value="C:large ribosomal subunit"/>
    <property type="evidence" value="ECO:0007669"/>
    <property type="project" value="InterPro"/>
</dbReference>
<gene>
    <name evidence="7" type="primary">rplV</name>
    <name evidence="11" type="ORF">A3J64_01460</name>
</gene>
<dbReference type="GO" id="GO:0003735">
    <property type="term" value="F:structural constituent of ribosome"/>
    <property type="evidence" value="ECO:0007669"/>
    <property type="project" value="InterPro"/>
</dbReference>
<keyword evidence="4 7" id="KW-0689">Ribosomal protein</keyword>
<name>A0A1G2FID8_9BACT</name>
<dbReference type="Proteomes" id="UP000177061">
    <property type="component" value="Unassembled WGS sequence"/>
</dbReference>
<dbReference type="STRING" id="1801997.A3J64_01460"/>
<dbReference type="GO" id="GO:0019843">
    <property type="term" value="F:rRNA binding"/>
    <property type="evidence" value="ECO:0007669"/>
    <property type="project" value="UniProtKB-UniRule"/>
</dbReference>
<evidence type="ECO:0000256" key="3">
    <source>
        <dbReference type="ARBA" id="ARBA00022884"/>
    </source>
</evidence>
<keyword evidence="2 7" id="KW-0699">rRNA-binding</keyword>
<keyword evidence="5 7" id="KW-0687">Ribonucleoprotein</keyword>
<evidence type="ECO:0000256" key="7">
    <source>
        <dbReference type="HAMAP-Rule" id="MF_01331"/>
    </source>
</evidence>
<comment type="function">
    <text evidence="7 10">This protein binds specifically to 23S rRNA; its binding is stimulated by other ribosomal proteins, e.g., L4, L17, and L20. It is important during the early stages of 50S assembly. It makes multiple contacts with different domains of the 23S rRNA in the assembled 50S subunit and ribosome.</text>
</comment>
<dbReference type="InterPro" id="IPR036394">
    <property type="entry name" value="Ribosomal_uL22_sf"/>
</dbReference>
<dbReference type="GO" id="GO:0006412">
    <property type="term" value="P:translation"/>
    <property type="evidence" value="ECO:0007669"/>
    <property type="project" value="UniProtKB-UniRule"/>
</dbReference>
<dbReference type="HAMAP" id="MF_01331_B">
    <property type="entry name" value="Ribosomal_uL22_B"/>
    <property type="match status" value="1"/>
</dbReference>
<organism evidence="11 12">
    <name type="scientific">Candidatus Portnoybacteria bacterium RIFCSPHIGHO2_12_FULL_38_9</name>
    <dbReference type="NCBI Taxonomy" id="1801997"/>
    <lineage>
        <taxon>Bacteria</taxon>
        <taxon>Candidatus Portnoyibacteriota</taxon>
    </lineage>
</organism>
<dbReference type="PANTHER" id="PTHR13501">
    <property type="entry name" value="CHLOROPLAST 50S RIBOSOMAL PROTEIN L22-RELATED"/>
    <property type="match status" value="1"/>
</dbReference>
<evidence type="ECO:0000256" key="4">
    <source>
        <dbReference type="ARBA" id="ARBA00022980"/>
    </source>
</evidence>
<evidence type="ECO:0000256" key="6">
    <source>
        <dbReference type="ARBA" id="ARBA00035207"/>
    </source>
</evidence>
<accession>A0A1G2FID8</accession>
<dbReference type="SUPFAM" id="SSF54843">
    <property type="entry name" value="Ribosomal protein L22"/>
    <property type="match status" value="1"/>
</dbReference>
<dbReference type="Pfam" id="PF00237">
    <property type="entry name" value="Ribosomal_L22"/>
    <property type="match status" value="1"/>
</dbReference>
<evidence type="ECO:0000256" key="10">
    <source>
        <dbReference type="RuleBase" id="RU004008"/>
    </source>
</evidence>
<dbReference type="CDD" id="cd00336">
    <property type="entry name" value="Ribosomal_L22"/>
    <property type="match status" value="1"/>
</dbReference>
<dbReference type="NCBIfam" id="TIGR01044">
    <property type="entry name" value="rplV_bact"/>
    <property type="match status" value="1"/>
</dbReference>
<comment type="function">
    <text evidence="7">The globular domain of the protein is located near the polypeptide exit tunnel on the outside of the subunit, while an extended beta-hairpin is found that lines the wall of the exit tunnel in the center of the 70S ribosome.</text>
</comment>
<keyword evidence="3 7" id="KW-0694">RNA-binding</keyword>
<comment type="similarity">
    <text evidence="1 7 8">Belongs to the universal ribosomal protein uL22 family.</text>
</comment>
<dbReference type="InterPro" id="IPR047867">
    <property type="entry name" value="Ribosomal_uL22_bac/org-type"/>
</dbReference>
<protein>
    <recommendedName>
        <fullName evidence="6 7">Large ribosomal subunit protein uL22</fullName>
    </recommendedName>
</protein>
<evidence type="ECO:0000256" key="5">
    <source>
        <dbReference type="ARBA" id="ARBA00023274"/>
    </source>
</evidence>
<evidence type="ECO:0000256" key="2">
    <source>
        <dbReference type="ARBA" id="ARBA00022730"/>
    </source>
</evidence>
<sequence>MSVSAKLRHLRISPRKVRLVANFIKGMNVIEARTQLKFLPKRAAGPILRLLDSAIANAFHNFSLPKENLYVSKIMVEPGPSLKRWLPRAMGRATPILKRTSHITIILDEKNKEIGKEKPIKKVKKKETFKLAVKKPLEERPKLKRPEKLIAQKKGFREAAKRMFRRKSI</sequence>
<evidence type="ECO:0000256" key="1">
    <source>
        <dbReference type="ARBA" id="ARBA00009451"/>
    </source>
</evidence>
<evidence type="ECO:0000256" key="9">
    <source>
        <dbReference type="RuleBase" id="RU004006"/>
    </source>
</evidence>
<dbReference type="PANTHER" id="PTHR13501:SF8">
    <property type="entry name" value="LARGE RIBOSOMAL SUBUNIT PROTEIN UL22M"/>
    <property type="match status" value="1"/>
</dbReference>
<evidence type="ECO:0000256" key="8">
    <source>
        <dbReference type="RuleBase" id="RU004005"/>
    </source>
</evidence>
<dbReference type="Gene3D" id="3.90.470.10">
    <property type="entry name" value="Ribosomal protein L22/L17"/>
    <property type="match status" value="1"/>
</dbReference>
<dbReference type="AlphaFoldDB" id="A0A1G2FID8"/>
<reference evidence="11 12" key="1">
    <citation type="journal article" date="2016" name="Nat. Commun.">
        <title>Thousands of microbial genomes shed light on interconnected biogeochemical processes in an aquifer system.</title>
        <authorList>
            <person name="Anantharaman K."/>
            <person name="Brown C.T."/>
            <person name="Hug L.A."/>
            <person name="Sharon I."/>
            <person name="Castelle C.J."/>
            <person name="Probst A.J."/>
            <person name="Thomas B.C."/>
            <person name="Singh A."/>
            <person name="Wilkins M.J."/>
            <person name="Karaoz U."/>
            <person name="Brodie E.L."/>
            <person name="Williams K.H."/>
            <person name="Hubbard S.S."/>
            <person name="Banfield J.F."/>
        </authorList>
    </citation>
    <scope>NUCLEOTIDE SEQUENCE [LARGE SCALE GENOMIC DNA]</scope>
</reference>
<evidence type="ECO:0000313" key="12">
    <source>
        <dbReference type="Proteomes" id="UP000177061"/>
    </source>
</evidence>
<dbReference type="InterPro" id="IPR001063">
    <property type="entry name" value="Ribosomal_uL22"/>
</dbReference>
<dbReference type="InterPro" id="IPR005727">
    <property type="entry name" value="Ribosomal_uL22_bac/chlpt-type"/>
</dbReference>
<dbReference type="EMBL" id="MHNB01000013">
    <property type="protein sequence ID" value="OGZ37281.1"/>
    <property type="molecule type" value="Genomic_DNA"/>
</dbReference>
<comment type="caution">
    <text evidence="11">The sequence shown here is derived from an EMBL/GenBank/DDBJ whole genome shotgun (WGS) entry which is preliminary data.</text>
</comment>
<dbReference type="PROSITE" id="PS00464">
    <property type="entry name" value="RIBOSOMAL_L22"/>
    <property type="match status" value="1"/>
</dbReference>
<proteinExistence type="inferred from homology"/>
<comment type="subunit">
    <text evidence="7 9">Part of the 50S ribosomal subunit.</text>
</comment>